<name>A0ABQ7YFM0_BRANA</name>
<organism evidence="1 2">
    <name type="scientific">Brassica napus</name>
    <name type="common">Rape</name>
    <dbReference type="NCBI Taxonomy" id="3708"/>
    <lineage>
        <taxon>Eukaryota</taxon>
        <taxon>Viridiplantae</taxon>
        <taxon>Streptophyta</taxon>
        <taxon>Embryophyta</taxon>
        <taxon>Tracheophyta</taxon>
        <taxon>Spermatophyta</taxon>
        <taxon>Magnoliopsida</taxon>
        <taxon>eudicotyledons</taxon>
        <taxon>Gunneridae</taxon>
        <taxon>Pentapetalae</taxon>
        <taxon>rosids</taxon>
        <taxon>malvids</taxon>
        <taxon>Brassicales</taxon>
        <taxon>Brassicaceae</taxon>
        <taxon>Brassiceae</taxon>
        <taxon>Brassica</taxon>
    </lineage>
</organism>
<evidence type="ECO:0000313" key="2">
    <source>
        <dbReference type="Proteomes" id="UP000824890"/>
    </source>
</evidence>
<dbReference type="EMBL" id="JAGKQM010000017">
    <property type="protein sequence ID" value="KAH0866957.1"/>
    <property type="molecule type" value="Genomic_DNA"/>
</dbReference>
<dbReference type="Proteomes" id="UP000824890">
    <property type="component" value="Unassembled WGS sequence"/>
</dbReference>
<sequence>MLLGWNCSCHSNFTCSHGIKADMIPLPEEMLEKNSMKKNRTSYRSELNRYVITSEPQVNLSILIVVVLLLITDNRVPLYAKVTGIQANSGREMMVLYWLLKMFEEAPAKCCV</sequence>
<accession>A0ABQ7YFM0</accession>
<keyword evidence="2" id="KW-1185">Reference proteome</keyword>
<protein>
    <submittedName>
        <fullName evidence="1">Uncharacterized protein</fullName>
    </submittedName>
</protein>
<reference evidence="1 2" key="1">
    <citation type="submission" date="2021-05" db="EMBL/GenBank/DDBJ databases">
        <title>Genome Assembly of Synthetic Allotetraploid Brassica napus Reveals Homoeologous Exchanges between Subgenomes.</title>
        <authorList>
            <person name="Davis J.T."/>
        </authorList>
    </citation>
    <scope>NUCLEOTIDE SEQUENCE [LARGE SCALE GENOMIC DNA]</scope>
    <source>
        <strain evidence="2">cv. Da-Ae</strain>
        <tissue evidence="1">Seedling</tissue>
    </source>
</reference>
<proteinExistence type="predicted"/>
<comment type="caution">
    <text evidence="1">The sequence shown here is derived from an EMBL/GenBank/DDBJ whole genome shotgun (WGS) entry which is preliminary data.</text>
</comment>
<evidence type="ECO:0000313" key="1">
    <source>
        <dbReference type="EMBL" id="KAH0866957.1"/>
    </source>
</evidence>
<gene>
    <name evidence="1" type="ORF">HID58_073979</name>
</gene>